<dbReference type="InterPro" id="IPR049730">
    <property type="entry name" value="SNF2/RAD54-like_C"/>
</dbReference>
<dbReference type="PANTHER" id="PTHR45629">
    <property type="entry name" value="SNF2/RAD54 FAMILY MEMBER"/>
    <property type="match status" value="1"/>
</dbReference>
<keyword evidence="2" id="KW-0378">Hydrolase</keyword>
<evidence type="ECO:0000256" key="1">
    <source>
        <dbReference type="ARBA" id="ARBA00022741"/>
    </source>
</evidence>
<dbReference type="Gene3D" id="3.40.50.300">
    <property type="entry name" value="P-loop containing nucleotide triphosphate hydrolases"/>
    <property type="match status" value="1"/>
</dbReference>
<dbReference type="InterPro" id="IPR014001">
    <property type="entry name" value="Helicase_ATP-bd"/>
</dbReference>
<sequence length="661" mass="73423">MGLRKPHLLQADSTDNDPPAKKRRISEDEEEIFNASNNSLSQLPRVMSAPRKPLLVVRNSAAAATAFGTSQPGVEEYYNVLWRKFTAKKHKTWDGDGVLSVSGGYANLQDESGKELGRTACTTPLLPGSQISVGGKEVEVDSVMTKEDYLRGRQFLGMTKISTVQPPVDTPRSSVKAQQKETKLEAQREKVPSFVAAAKSKASTAQFRNPLLSTTTLPKSDSRTPVPRHDPNQEGALVMKRPAQAPRGKQIVDVVVDPFLSRHLREHQRLGVQFLYECVMGMRSYGGEGAILADDMGLGKTLQTIALLWTLLKQSPVYEEAPVIKKALIVCPVSLINNWRKEFKKWLGIERIGVFVADEKRNRLTDFTMGKSYNIMIVGYEKLKKFQDDLKKGAGIDIVIMDEGTPFQNNLGEYYTLVDLVNPGSLQKYTTFKRQFEGPIVKGRQPEATTKDKEKGEARFQELTSLTDMFILRRTADILAKYLPPKTEYVLFCRPTTVQASVYRSVLSSPVFGAVLRSSEASLQLINILKKVCNSPNLLSNRTDEDKENSNQTIKTLLADIPPMLLKSPGASGKLQVLDSLLHHLRTTTQEKVVLVSNYTSTLDILGNLLSSLSYKWLRLDGSTPPNKRQDLVDKFNRTDAANCFAFLLSAKSGGVGLNLI</sequence>
<feature type="compositionally biased region" description="Basic and acidic residues" evidence="4">
    <location>
        <begin position="178"/>
        <end position="188"/>
    </location>
</feature>
<dbReference type="GO" id="GO:0015616">
    <property type="term" value="F:DNA translocase activity"/>
    <property type="evidence" value="ECO:0007669"/>
    <property type="project" value="TreeGrafter"/>
</dbReference>
<dbReference type="InterPro" id="IPR000330">
    <property type="entry name" value="SNF2_N"/>
</dbReference>
<dbReference type="GO" id="GO:0000724">
    <property type="term" value="P:double-strand break repair via homologous recombination"/>
    <property type="evidence" value="ECO:0007669"/>
    <property type="project" value="TreeGrafter"/>
</dbReference>
<dbReference type="Gene3D" id="1.20.120.850">
    <property type="entry name" value="SWI2/SNF2 ATPases, N-terminal domain"/>
    <property type="match status" value="1"/>
</dbReference>
<gene>
    <name evidence="6" type="ORF">B0A49_00826</name>
</gene>
<evidence type="ECO:0000256" key="4">
    <source>
        <dbReference type="SAM" id="MobiDB-lite"/>
    </source>
</evidence>
<dbReference type="Pfam" id="PF00176">
    <property type="entry name" value="SNF2-rel_dom"/>
    <property type="match status" value="1"/>
</dbReference>
<dbReference type="Gene3D" id="3.40.50.10810">
    <property type="entry name" value="Tandem AAA-ATPase domain"/>
    <property type="match status" value="2"/>
</dbReference>
<dbReference type="CDD" id="cd18793">
    <property type="entry name" value="SF2_C_SNF"/>
    <property type="match status" value="1"/>
</dbReference>
<dbReference type="GO" id="GO:0016787">
    <property type="term" value="F:hydrolase activity"/>
    <property type="evidence" value="ECO:0007669"/>
    <property type="project" value="UniProtKB-KW"/>
</dbReference>
<dbReference type="EMBL" id="NAJN01000042">
    <property type="protein sequence ID" value="TKA80875.1"/>
    <property type="molecule type" value="Genomic_DNA"/>
</dbReference>
<dbReference type="GO" id="GO:0005634">
    <property type="term" value="C:nucleus"/>
    <property type="evidence" value="ECO:0007669"/>
    <property type="project" value="TreeGrafter"/>
</dbReference>
<dbReference type="InterPro" id="IPR001650">
    <property type="entry name" value="Helicase_C-like"/>
</dbReference>
<dbReference type="OrthoDB" id="413460at2759"/>
<evidence type="ECO:0000313" key="6">
    <source>
        <dbReference type="EMBL" id="TKA80875.1"/>
    </source>
</evidence>
<evidence type="ECO:0000256" key="2">
    <source>
        <dbReference type="ARBA" id="ARBA00022801"/>
    </source>
</evidence>
<feature type="region of interest" description="Disordered" evidence="4">
    <location>
        <begin position="207"/>
        <end position="233"/>
    </location>
</feature>
<protein>
    <recommendedName>
        <fullName evidence="5">Helicase ATP-binding domain-containing protein</fullName>
    </recommendedName>
</protein>
<keyword evidence="3" id="KW-0067">ATP-binding</keyword>
<comment type="caution">
    <text evidence="6">The sequence shown here is derived from an EMBL/GenBank/DDBJ whole genome shotgun (WGS) entry which is preliminary data.</text>
</comment>
<evidence type="ECO:0000259" key="5">
    <source>
        <dbReference type="PROSITE" id="PS51192"/>
    </source>
</evidence>
<dbReference type="InterPro" id="IPR038718">
    <property type="entry name" value="SNF2-like_sf"/>
</dbReference>
<reference evidence="6 7" key="1">
    <citation type="submission" date="2017-03" db="EMBL/GenBank/DDBJ databases">
        <title>Genomes of endolithic fungi from Antarctica.</title>
        <authorList>
            <person name="Coleine C."/>
            <person name="Masonjones S."/>
            <person name="Stajich J.E."/>
        </authorList>
    </citation>
    <scope>NUCLEOTIDE SEQUENCE [LARGE SCALE GENOMIC DNA]</scope>
    <source>
        <strain evidence="6 7">CCFEE 5187</strain>
    </source>
</reference>
<dbReference type="SMART" id="SM00487">
    <property type="entry name" value="DEXDc"/>
    <property type="match status" value="1"/>
</dbReference>
<dbReference type="GO" id="GO:0005524">
    <property type="term" value="F:ATP binding"/>
    <property type="evidence" value="ECO:0007669"/>
    <property type="project" value="InterPro"/>
</dbReference>
<dbReference type="Pfam" id="PF00271">
    <property type="entry name" value="Helicase_C"/>
    <property type="match status" value="1"/>
</dbReference>
<proteinExistence type="predicted"/>
<feature type="domain" description="Helicase ATP-binding" evidence="5">
    <location>
        <begin position="281"/>
        <end position="404"/>
    </location>
</feature>
<dbReference type="CDD" id="cd18004">
    <property type="entry name" value="DEXHc_RAD54"/>
    <property type="match status" value="1"/>
</dbReference>
<dbReference type="GO" id="GO:0007131">
    <property type="term" value="P:reciprocal meiotic recombination"/>
    <property type="evidence" value="ECO:0007669"/>
    <property type="project" value="TreeGrafter"/>
</dbReference>
<accession>A0A4U0Y066</accession>
<keyword evidence="7" id="KW-1185">Reference proteome</keyword>
<feature type="compositionally biased region" description="Polar residues" evidence="4">
    <location>
        <begin position="207"/>
        <end position="219"/>
    </location>
</feature>
<dbReference type="STRING" id="331657.A0A4U0Y066"/>
<evidence type="ECO:0000313" key="7">
    <source>
        <dbReference type="Proteomes" id="UP000308768"/>
    </source>
</evidence>
<dbReference type="SUPFAM" id="SSF52540">
    <property type="entry name" value="P-loop containing nucleoside triphosphate hydrolases"/>
    <property type="match status" value="2"/>
</dbReference>
<dbReference type="Proteomes" id="UP000308768">
    <property type="component" value="Unassembled WGS sequence"/>
</dbReference>
<evidence type="ECO:0000256" key="3">
    <source>
        <dbReference type="ARBA" id="ARBA00022840"/>
    </source>
</evidence>
<keyword evidence="1" id="KW-0547">Nucleotide-binding</keyword>
<feature type="region of interest" description="Disordered" evidence="4">
    <location>
        <begin position="163"/>
        <end position="188"/>
    </location>
</feature>
<dbReference type="PANTHER" id="PTHR45629:SF7">
    <property type="entry name" value="DNA EXCISION REPAIR PROTEIN ERCC-6-RELATED"/>
    <property type="match status" value="1"/>
</dbReference>
<dbReference type="AlphaFoldDB" id="A0A4U0Y066"/>
<name>A0A4U0Y066_9PEZI</name>
<organism evidence="6 7">
    <name type="scientific">Cryomyces minteri</name>
    <dbReference type="NCBI Taxonomy" id="331657"/>
    <lineage>
        <taxon>Eukaryota</taxon>
        <taxon>Fungi</taxon>
        <taxon>Dikarya</taxon>
        <taxon>Ascomycota</taxon>
        <taxon>Pezizomycotina</taxon>
        <taxon>Dothideomycetes</taxon>
        <taxon>Dothideomycetes incertae sedis</taxon>
        <taxon>Cryomyces</taxon>
    </lineage>
</organism>
<feature type="region of interest" description="Disordered" evidence="4">
    <location>
        <begin position="1"/>
        <end position="26"/>
    </location>
</feature>
<feature type="non-terminal residue" evidence="6">
    <location>
        <position position="661"/>
    </location>
</feature>
<feature type="compositionally biased region" description="Polar residues" evidence="4">
    <location>
        <begin position="163"/>
        <end position="177"/>
    </location>
</feature>
<dbReference type="InterPro" id="IPR027417">
    <property type="entry name" value="P-loop_NTPase"/>
</dbReference>
<dbReference type="PROSITE" id="PS51192">
    <property type="entry name" value="HELICASE_ATP_BIND_1"/>
    <property type="match status" value="1"/>
</dbReference>
<dbReference type="InterPro" id="IPR050496">
    <property type="entry name" value="SNF2_RAD54_helicase_repair"/>
</dbReference>